<proteinExistence type="predicted"/>
<dbReference type="Proteomes" id="UP000326659">
    <property type="component" value="Chromosome"/>
</dbReference>
<dbReference type="KEGG" id="pden:F1C79_27330"/>
<dbReference type="InterPro" id="IPR027417">
    <property type="entry name" value="P-loop_NTPase"/>
</dbReference>
<dbReference type="AlphaFoldDB" id="A0A9X7N717"/>
<keyword evidence="1" id="KW-0175">Coiled coil</keyword>
<accession>A0A9X7N717</accession>
<reference evidence="2 3" key="1">
    <citation type="submission" date="2019-09" db="EMBL/GenBank/DDBJ databases">
        <title>Prosopis cineraria nodule microbiome.</title>
        <authorList>
            <person name="Chaluvadi S.R."/>
            <person name="Ali R."/>
            <person name="Wang X."/>
        </authorList>
    </citation>
    <scope>NUCLEOTIDE SEQUENCE [LARGE SCALE GENOMIC DNA]</scope>
    <source>
        <strain evidence="2 3">BG1</strain>
    </source>
</reference>
<name>A0A9X7N717_PSEDE</name>
<evidence type="ECO:0000256" key="1">
    <source>
        <dbReference type="SAM" id="Coils"/>
    </source>
</evidence>
<dbReference type="Gene3D" id="3.40.50.300">
    <property type="entry name" value="P-loop containing nucleotide triphosphate hydrolases"/>
    <property type="match status" value="1"/>
</dbReference>
<evidence type="ECO:0000313" key="3">
    <source>
        <dbReference type="Proteomes" id="UP000326659"/>
    </source>
</evidence>
<dbReference type="EMBL" id="CP043626">
    <property type="protein sequence ID" value="QEY76099.1"/>
    <property type="molecule type" value="Genomic_DNA"/>
</dbReference>
<dbReference type="OrthoDB" id="6637274at2"/>
<feature type="coiled-coil region" evidence="1">
    <location>
        <begin position="114"/>
        <end position="188"/>
    </location>
</feature>
<keyword evidence="3" id="KW-1185">Reference proteome</keyword>
<evidence type="ECO:0008006" key="4">
    <source>
        <dbReference type="Google" id="ProtNLM"/>
    </source>
</evidence>
<sequence length="356" mass="40629">MKDSKNIKSEAISGLDEILSEHRSRLIELTQEQRKLELKIRGFNTIKNEIESEIETLNLNEDARRAFISFSELCSTPSCGMFMASAESYGKSLLYLKDQIKDLEISTAANLQIAESIQTRKVVLEKRIEELNLQRSLAERESGVSAFIEAISRTTTEIFELQQEKEKLNKIEEQKKQHIKIIERREQALTLQESLERTQEQSAEVVRLRLQLSAGMAKWLNVLHARNIPETVRIDPSLKPIMGEEKLDIFKGSSKARTVLAYHAALFEICLSDPSSPFRVLILDTPKQQDIPNEHLDSYINALQELAAKDNGQVIFSTSSYRYNINEKTDKEWLPSFPSEKELMYLGPPDSSPQAS</sequence>
<gene>
    <name evidence="2" type="ORF">F1C79_27330</name>
</gene>
<protein>
    <recommendedName>
        <fullName evidence="4">DUF2326 domain-containing protein</fullName>
    </recommendedName>
</protein>
<organism evidence="2 3">
    <name type="scientific">Pseudomonas denitrificans</name>
    <dbReference type="NCBI Taxonomy" id="43306"/>
    <lineage>
        <taxon>Bacteria</taxon>
        <taxon>Pseudomonadati</taxon>
        <taxon>Pseudomonadota</taxon>
        <taxon>Gammaproteobacteria</taxon>
        <taxon>Pseudomonadales</taxon>
        <taxon>Pseudomonadaceae</taxon>
        <taxon>Halopseudomonas</taxon>
    </lineage>
</organism>
<evidence type="ECO:0000313" key="2">
    <source>
        <dbReference type="EMBL" id="QEY76099.1"/>
    </source>
</evidence>